<proteinExistence type="predicted"/>
<dbReference type="RefSeq" id="WP_353708206.1">
    <property type="nucleotide sequence ID" value="NZ_CP159290.1"/>
</dbReference>
<dbReference type="InterPro" id="IPR014001">
    <property type="entry name" value="Helicase_ATP-bd"/>
</dbReference>
<protein>
    <submittedName>
        <fullName evidence="3">Helicase-related protein</fullName>
    </submittedName>
</protein>
<evidence type="ECO:0000259" key="1">
    <source>
        <dbReference type="SMART" id="SM00487"/>
    </source>
</evidence>
<accession>A0AAU8G016</accession>
<keyword evidence="3" id="KW-0347">Helicase</keyword>
<evidence type="ECO:0000313" key="3">
    <source>
        <dbReference type="EMBL" id="XCH30213.1"/>
    </source>
</evidence>
<keyword evidence="3" id="KW-0067">ATP-binding</keyword>
<dbReference type="SMART" id="SM00487">
    <property type="entry name" value="DEXDc"/>
    <property type="match status" value="1"/>
</dbReference>
<reference evidence="3" key="1">
    <citation type="submission" date="2024-06" db="EMBL/GenBank/DDBJ databases">
        <title>Complete genome sequence of the cellulolytic actinobacterium, Cellulosimicrobium ES-005.</title>
        <authorList>
            <person name="Matthews C.T."/>
            <person name="Underwood K.D."/>
            <person name="Ghanchi K.M."/>
            <person name="Fields S.D."/>
            <person name="Gardner S.G."/>
        </authorList>
    </citation>
    <scope>NUCLEOTIDE SEQUENCE</scope>
    <source>
        <strain evidence="3">ES-005</strain>
    </source>
</reference>
<dbReference type="Gene3D" id="3.40.50.300">
    <property type="entry name" value="P-loop containing nucleotide triphosphate hydrolases"/>
    <property type="match status" value="2"/>
</dbReference>
<sequence length="1173" mass="130443">MSTEQRPEVDRVLASLKDFQRATVELVHERLWGDDDPVKKFLVADEVGLGKTMVAKGVIARTVDHLWETDKRVDVVYLCSNSQIARQNLSRLNVVGGTELRHADRLTLLPKVIRDLRGRRINFVSFTPGTSFQVGSSAGKSEERVLLYWMLTAYWGRAATKSAPWRRFFEGWMSRNNFERALRAFDQDQLDEELCRSFGELVETSSGPDGGPLRAELQDCVHEFRWMRGQPSGELARRRDRLIGAMRGLVARASVHHLEPDLVILDEFQRFKDLLDTDDAGAQLAHAIFDHPDAKVLMLSATPYKMYTLPDDPESDDHYTDFTRTVRFLAGDDRARLVEDELRAMRESLLAGGDRARAREARDAVERELRRVMSRTERLSSTPDRDGMLAERCLDGVRLTADDVRAWRTFDGVARHIDHHDVLEYWRSTPYPLNLMERGTYQVRTKFQAAVERGDAEIATALASGAGLLDWEAVRRYEQIDPGNAKMRGLAADVLDRGAWRLAWIAPSLPYSELGGAYAEEDLRSFTKRLVFSAWTVVPKAVATVLSYGAERRAMNAVGDGSALARRAYDDRPITPPLQFRMTSGDSTRPAGMSTLALLYPSSALARLGDPLDIARSVGALPLAQEVVLECVRGRIADRLQSLPPGLDGAVVDQRWYWAAPLLLDAVDGDDGAIWHFLGSSGLDDDDTGSGLDAHLRLAESVDGLELGPRPADLVDVLARLALAGPGVCALRALSRVAGGARSLRHPEIRARAFDVAQGLRSLFNKPEIVAVLRAEEDERYWQAVLDHCFDGGLQAVLDEYAHVLVESEGLQDADKLSRAETLAETMVEALSTRAVPNTIEQVRVDGGRVLLDDSPRMRSHFAARYGRMQSDEKSAVRESTVRVAYNSPFRPFVLASTSVGQEGLDFHTYSHAIVHWNLPGNPVDLEQREGRVHRYKGHAVRKNVAADHGAVALTCIASDPWAGVFDSAARARAENGSDITPFWVYTRPDGAVIERYVPALPLSREQQRYRRLQRTVGAYRLVIGQPRQDDLLRYVGHSDEDTSWLRIDLTPAAVEIEPFDDAGSPATETIFDPMHDEPPYTPNPWGNEEEALLAAVLYNGGLLGINVREGRGATPAEHREIARRAGYLDARGVAGVRSEHRSGGRWVTVVGRRELEGSAQALGFSMPADLTW</sequence>
<dbReference type="SMART" id="SM00490">
    <property type="entry name" value="HELICc"/>
    <property type="match status" value="1"/>
</dbReference>
<feature type="domain" description="Helicase ATP-binding" evidence="1">
    <location>
        <begin position="12"/>
        <end position="327"/>
    </location>
</feature>
<name>A0AAU8G016_9MICO</name>
<dbReference type="InterPro" id="IPR027417">
    <property type="entry name" value="P-loop_NTPase"/>
</dbReference>
<dbReference type="InterPro" id="IPR001650">
    <property type="entry name" value="Helicase_C-like"/>
</dbReference>
<dbReference type="SUPFAM" id="SSF52540">
    <property type="entry name" value="P-loop containing nucleoside triphosphate hydrolases"/>
    <property type="match status" value="2"/>
</dbReference>
<gene>
    <name evidence="3" type="ORF">ABRQ22_00505</name>
</gene>
<keyword evidence="3" id="KW-0547">Nucleotide-binding</keyword>
<dbReference type="EMBL" id="CP159290">
    <property type="protein sequence ID" value="XCH30213.1"/>
    <property type="molecule type" value="Genomic_DNA"/>
</dbReference>
<dbReference type="GO" id="GO:0004386">
    <property type="term" value="F:helicase activity"/>
    <property type="evidence" value="ECO:0007669"/>
    <property type="project" value="UniProtKB-KW"/>
</dbReference>
<dbReference type="Pfam" id="PF00271">
    <property type="entry name" value="Helicase_C"/>
    <property type="match status" value="1"/>
</dbReference>
<evidence type="ECO:0000259" key="2">
    <source>
        <dbReference type="SMART" id="SM00490"/>
    </source>
</evidence>
<organism evidence="3">
    <name type="scientific">Cellulosimicrobium sp. ES-005</name>
    <dbReference type="NCBI Taxonomy" id="3163031"/>
    <lineage>
        <taxon>Bacteria</taxon>
        <taxon>Bacillati</taxon>
        <taxon>Actinomycetota</taxon>
        <taxon>Actinomycetes</taxon>
        <taxon>Micrococcales</taxon>
        <taxon>Promicromonosporaceae</taxon>
        <taxon>Cellulosimicrobium</taxon>
    </lineage>
</organism>
<dbReference type="AlphaFoldDB" id="A0AAU8G016"/>
<feature type="domain" description="Helicase C-terminal" evidence="2">
    <location>
        <begin position="856"/>
        <end position="937"/>
    </location>
</feature>
<keyword evidence="3" id="KW-0378">Hydrolase</keyword>